<dbReference type="PANTHER" id="PTHR13780">
    <property type="entry name" value="AMP-ACTIVATED PROTEIN KINASE, GAMMA REGULATORY SUBUNIT"/>
    <property type="match status" value="1"/>
</dbReference>
<keyword evidence="2 3" id="KW-0129">CBS domain</keyword>
<sequence length="145" mass="15842">MGVPVEEMLETEAYALAPTTAPLVEVFHDLEESAMDAIGLTDASGALVAQLSVADVIRFADQIFDNDCGTVSFDERESVQQLFDRLGQRLHDPVCVRRGETFGDCIAKMIAASTHRVWMVDDKDGLVGVIRQQDVLNAIANYLGL</sequence>
<dbReference type="InterPro" id="IPR000644">
    <property type="entry name" value="CBS_dom"/>
</dbReference>
<feature type="domain" description="CBS" evidence="4">
    <location>
        <begin position="89"/>
        <end position="145"/>
    </location>
</feature>
<gene>
    <name evidence="5" type="ORF">SARC_08446</name>
</gene>
<dbReference type="InterPro" id="IPR046342">
    <property type="entry name" value="CBS_dom_sf"/>
</dbReference>
<reference evidence="5 6" key="1">
    <citation type="submission" date="2011-02" db="EMBL/GenBank/DDBJ databases">
        <title>The Genome Sequence of Sphaeroforma arctica JP610.</title>
        <authorList>
            <consortium name="The Broad Institute Genome Sequencing Platform"/>
            <person name="Russ C."/>
            <person name="Cuomo C."/>
            <person name="Young S.K."/>
            <person name="Zeng Q."/>
            <person name="Gargeya S."/>
            <person name="Alvarado L."/>
            <person name="Berlin A."/>
            <person name="Chapman S.B."/>
            <person name="Chen Z."/>
            <person name="Freedman E."/>
            <person name="Gellesch M."/>
            <person name="Goldberg J."/>
            <person name="Griggs A."/>
            <person name="Gujja S."/>
            <person name="Heilman E."/>
            <person name="Heiman D."/>
            <person name="Howarth C."/>
            <person name="Mehta T."/>
            <person name="Neiman D."/>
            <person name="Pearson M."/>
            <person name="Roberts A."/>
            <person name="Saif S."/>
            <person name="Shea T."/>
            <person name="Shenoy N."/>
            <person name="Sisk P."/>
            <person name="Stolte C."/>
            <person name="Sykes S."/>
            <person name="White J."/>
            <person name="Yandava C."/>
            <person name="Burger G."/>
            <person name="Gray M.W."/>
            <person name="Holland P.W.H."/>
            <person name="King N."/>
            <person name="Lang F.B.F."/>
            <person name="Roger A.J."/>
            <person name="Ruiz-Trillo I."/>
            <person name="Haas B."/>
            <person name="Nusbaum C."/>
            <person name="Birren B."/>
        </authorList>
    </citation>
    <scope>NUCLEOTIDE SEQUENCE [LARGE SCALE GENOMIC DNA]</scope>
    <source>
        <strain evidence="5 6">JP610</strain>
    </source>
</reference>
<dbReference type="SMART" id="SM00116">
    <property type="entry name" value="CBS"/>
    <property type="match status" value="1"/>
</dbReference>
<dbReference type="AlphaFoldDB" id="A0A0L0FQS6"/>
<dbReference type="Gene3D" id="3.10.580.10">
    <property type="entry name" value="CBS-domain"/>
    <property type="match status" value="1"/>
</dbReference>
<dbReference type="SUPFAM" id="SSF54631">
    <property type="entry name" value="CBS-domain pair"/>
    <property type="match status" value="1"/>
</dbReference>
<dbReference type="RefSeq" id="XP_014153049.1">
    <property type="nucleotide sequence ID" value="XM_014297574.1"/>
</dbReference>
<evidence type="ECO:0000259" key="4">
    <source>
        <dbReference type="PROSITE" id="PS51371"/>
    </source>
</evidence>
<dbReference type="OrthoDB" id="449052at2759"/>
<dbReference type="Pfam" id="PF00571">
    <property type="entry name" value="CBS"/>
    <property type="match status" value="1"/>
</dbReference>
<protein>
    <recommendedName>
        <fullName evidence="4">CBS domain-containing protein</fullName>
    </recommendedName>
</protein>
<evidence type="ECO:0000256" key="2">
    <source>
        <dbReference type="ARBA" id="ARBA00023122"/>
    </source>
</evidence>
<dbReference type="GeneID" id="25908950"/>
<dbReference type="PROSITE" id="PS51371">
    <property type="entry name" value="CBS"/>
    <property type="match status" value="1"/>
</dbReference>
<dbReference type="EMBL" id="KQ242356">
    <property type="protein sequence ID" value="KNC79147.1"/>
    <property type="molecule type" value="Genomic_DNA"/>
</dbReference>
<evidence type="ECO:0000256" key="3">
    <source>
        <dbReference type="PROSITE-ProRule" id="PRU00703"/>
    </source>
</evidence>
<proteinExistence type="predicted"/>
<evidence type="ECO:0000313" key="5">
    <source>
        <dbReference type="EMBL" id="KNC79147.1"/>
    </source>
</evidence>
<name>A0A0L0FQS6_9EUKA</name>
<dbReference type="Proteomes" id="UP000054560">
    <property type="component" value="Unassembled WGS sequence"/>
</dbReference>
<evidence type="ECO:0000313" key="6">
    <source>
        <dbReference type="Proteomes" id="UP000054560"/>
    </source>
</evidence>
<dbReference type="InterPro" id="IPR050511">
    <property type="entry name" value="AMPK_gamma/SDS23_families"/>
</dbReference>
<keyword evidence="1" id="KW-0677">Repeat</keyword>
<evidence type="ECO:0000256" key="1">
    <source>
        <dbReference type="ARBA" id="ARBA00022737"/>
    </source>
</evidence>
<accession>A0A0L0FQS6</accession>
<keyword evidence="6" id="KW-1185">Reference proteome</keyword>
<organism evidence="5 6">
    <name type="scientific">Sphaeroforma arctica JP610</name>
    <dbReference type="NCBI Taxonomy" id="667725"/>
    <lineage>
        <taxon>Eukaryota</taxon>
        <taxon>Ichthyosporea</taxon>
        <taxon>Ichthyophonida</taxon>
        <taxon>Sphaeroforma</taxon>
    </lineage>
</organism>